<evidence type="ECO:0000256" key="1">
    <source>
        <dbReference type="ARBA" id="ARBA00011738"/>
    </source>
</evidence>
<name>A0A2U1MTX8_ARTAN</name>
<comment type="subunit">
    <text evidence="1">Homodimer.</text>
</comment>
<dbReference type="SUPFAM" id="SSF54909">
    <property type="entry name" value="Dimeric alpha+beta barrel"/>
    <property type="match status" value="1"/>
</dbReference>
<evidence type="ECO:0000259" key="2">
    <source>
        <dbReference type="PROSITE" id="PS51502"/>
    </source>
</evidence>
<evidence type="ECO:0000313" key="3">
    <source>
        <dbReference type="EMBL" id="PWA64676.1"/>
    </source>
</evidence>
<evidence type="ECO:0000313" key="4">
    <source>
        <dbReference type="Proteomes" id="UP000245207"/>
    </source>
</evidence>
<dbReference type="EMBL" id="PKPP01004375">
    <property type="protein sequence ID" value="PWA64676.1"/>
    <property type="molecule type" value="Genomic_DNA"/>
</dbReference>
<reference evidence="3 4" key="1">
    <citation type="journal article" date="2018" name="Mol. Plant">
        <title>The genome of Artemisia annua provides insight into the evolution of Asteraceae family and artemisinin biosynthesis.</title>
        <authorList>
            <person name="Shen Q."/>
            <person name="Zhang L."/>
            <person name="Liao Z."/>
            <person name="Wang S."/>
            <person name="Yan T."/>
            <person name="Shi P."/>
            <person name="Liu M."/>
            <person name="Fu X."/>
            <person name="Pan Q."/>
            <person name="Wang Y."/>
            <person name="Lv Z."/>
            <person name="Lu X."/>
            <person name="Zhang F."/>
            <person name="Jiang W."/>
            <person name="Ma Y."/>
            <person name="Chen M."/>
            <person name="Hao X."/>
            <person name="Li L."/>
            <person name="Tang Y."/>
            <person name="Lv G."/>
            <person name="Zhou Y."/>
            <person name="Sun X."/>
            <person name="Brodelius P.E."/>
            <person name="Rose J.K.C."/>
            <person name="Tang K."/>
        </authorList>
    </citation>
    <scope>NUCLEOTIDE SEQUENCE [LARGE SCALE GENOMIC DNA]</scope>
    <source>
        <strain evidence="4">cv. Huhao1</strain>
        <tissue evidence="3">Leaf</tissue>
    </source>
</reference>
<comment type="caution">
    <text evidence="3">The sequence shown here is derived from an EMBL/GenBank/DDBJ whole genome shotgun (WGS) entry which is preliminary data.</text>
</comment>
<dbReference type="Pfam" id="PF07876">
    <property type="entry name" value="Dabb"/>
    <property type="match status" value="1"/>
</dbReference>
<dbReference type="STRING" id="35608.A0A2U1MTX8"/>
<dbReference type="InterPro" id="IPR013097">
    <property type="entry name" value="Dabb"/>
</dbReference>
<dbReference type="AlphaFoldDB" id="A0A2U1MTX8"/>
<accession>A0A2U1MTX8</accession>
<dbReference type="GO" id="GO:0009865">
    <property type="term" value="P:pollen tube adhesion"/>
    <property type="evidence" value="ECO:0007669"/>
    <property type="project" value="TreeGrafter"/>
</dbReference>
<dbReference type="OrthoDB" id="1601230at2759"/>
<dbReference type="Gene3D" id="3.30.70.100">
    <property type="match status" value="1"/>
</dbReference>
<gene>
    <name evidence="3" type="ORF">CTI12_AA343210</name>
</gene>
<dbReference type="InterPro" id="IPR044662">
    <property type="entry name" value="HS1/DABB1-like"/>
</dbReference>
<dbReference type="Proteomes" id="UP000245207">
    <property type="component" value="Unassembled WGS sequence"/>
</dbReference>
<protein>
    <submittedName>
        <fullName evidence="3">Protein Pop3</fullName>
    </submittedName>
</protein>
<feature type="domain" description="Stress-response A/B barrel" evidence="2">
    <location>
        <begin position="1"/>
        <end position="85"/>
    </location>
</feature>
<organism evidence="3 4">
    <name type="scientific">Artemisia annua</name>
    <name type="common">Sweet wormwood</name>
    <dbReference type="NCBI Taxonomy" id="35608"/>
    <lineage>
        <taxon>Eukaryota</taxon>
        <taxon>Viridiplantae</taxon>
        <taxon>Streptophyta</taxon>
        <taxon>Embryophyta</taxon>
        <taxon>Tracheophyta</taxon>
        <taxon>Spermatophyta</taxon>
        <taxon>Magnoliopsida</taxon>
        <taxon>eudicotyledons</taxon>
        <taxon>Gunneridae</taxon>
        <taxon>Pentapetalae</taxon>
        <taxon>asterids</taxon>
        <taxon>campanulids</taxon>
        <taxon>Asterales</taxon>
        <taxon>Asteraceae</taxon>
        <taxon>Asteroideae</taxon>
        <taxon>Anthemideae</taxon>
        <taxon>Artemisiinae</taxon>
        <taxon>Artemisia</taxon>
    </lineage>
</organism>
<dbReference type="PROSITE" id="PS51502">
    <property type="entry name" value="S_R_A_B_BARREL"/>
    <property type="match status" value="1"/>
</dbReference>
<dbReference type="PANTHER" id="PTHR33178:SF10">
    <property type="entry name" value="STRESS-RESPONSE A_B BARREL DOMAIN-CONTAINING PROTEIN"/>
    <property type="match status" value="1"/>
</dbReference>
<dbReference type="PANTHER" id="PTHR33178">
    <property type="match status" value="1"/>
</dbReference>
<dbReference type="InterPro" id="IPR011008">
    <property type="entry name" value="Dimeric_a/b-barrel"/>
</dbReference>
<sequence>MTSLNMGYPTNMHQQALGLSLLVPSESVSWGRDVSTANMHQGFTHVFESIFETMKDVETYSAYPAHLEFVNHAMTLTDASIILDYKPTIVHM</sequence>
<proteinExistence type="predicted"/>
<keyword evidence="4" id="KW-1185">Reference proteome</keyword>